<organism evidence="1 2">
    <name type="scientific">Pseudomonas moraviensis</name>
    <dbReference type="NCBI Taxonomy" id="321662"/>
    <lineage>
        <taxon>Bacteria</taxon>
        <taxon>Pseudomonadati</taxon>
        <taxon>Pseudomonadota</taxon>
        <taxon>Gammaproteobacteria</taxon>
        <taxon>Pseudomonadales</taxon>
        <taxon>Pseudomonadaceae</taxon>
        <taxon>Pseudomonas</taxon>
    </lineage>
</organism>
<comment type="caution">
    <text evidence="1">The sequence shown here is derived from an EMBL/GenBank/DDBJ whole genome shotgun (WGS) entry which is preliminary data.</text>
</comment>
<dbReference type="RefSeq" id="WP_148050729.1">
    <property type="nucleotide sequence ID" value="NZ_MOCA01000003.1"/>
</dbReference>
<evidence type="ECO:0000313" key="1">
    <source>
        <dbReference type="EMBL" id="ROO01675.1"/>
    </source>
</evidence>
<name>A0A423NTU0_9PSED</name>
<sequence>MDFHQEGGFSAKVTAKVSKPDFNGDSGSFTILSGNPGEQPFTLLAVCRPDQEFLFIGRDTIKQGETYELGPGKPYAFTYKERETEISFVSRGSITFDVFNFAGRKAKVSFDLFASDPLGNRSDIHIVGEGTFDAQSGSLEFPDWAQKELDAFLAKKI</sequence>
<dbReference type="EMBL" id="MOCA01000003">
    <property type="protein sequence ID" value="ROO01675.1"/>
    <property type="molecule type" value="Genomic_DNA"/>
</dbReference>
<proteinExistence type="predicted"/>
<dbReference type="AlphaFoldDB" id="A0A423NTU0"/>
<reference evidence="1 2" key="1">
    <citation type="submission" date="2016-10" db="EMBL/GenBank/DDBJ databases">
        <title>Comparative genome analysis of multiple Pseudomonas spp. focuses on biocontrol and plant growth promoting traits.</title>
        <authorList>
            <person name="Tao X.-Y."/>
            <person name="Taylor C.G."/>
        </authorList>
    </citation>
    <scope>NUCLEOTIDE SEQUENCE [LARGE SCALE GENOMIC DNA]</scope>
    <source>
        <strain evidence="1 2">36B3</strain>
    </source>
</reference>
<protein>
    <submittedName>
        <fullName evidence="1">Uncharacterized protein</fullName>
    </submittedName>
</protein>
<gene>
    <name evidence="1" type="ORF">BK674_07015</name>
</gene>
<dbReference type="Proteomes" id="UP000284207">
    <property type="component" value="Unassembled WGS sequence"/>
</dbReference>
<accession>A0A423NTU0</accession>
<evidence type="ECO:0000313" key="2">
    <source>
        <dbReference type="Proteomes" id="UP000284207"/>
    </source>
</evidence>